<organism evidence="3">
    <name type="scientific">Culicoides sonorensis</name>
    <name type="common">Biting midge</name>
    <dbReference type="NCBI Taxonomy" id="179676"/>
    <lineage>
        <taxon>Eukaryota</taxon>
        <taxon>Metazoa</taxon>
        <taxon>Ecdysozoa</taxon>
        <taxon>Arthropoda</taxon>
        <taxon>Hexapoda</taxon>
        <taxon>Insecta</taxon>
        <taxon>Pterygota</taxon>
        <taxon>Neoptera</taxon>
        <taxon>Endopterygota</taxon>
        <taxon>Diptera</taxon>
        <taxon>Nematocera</taxon>
        <taxon>Chironomoidea</taxon>
        <taxon>Ceratopogonidae</taxon>
        <taxon>Ceratopogoninae</taxon>
        <taxon>Culicoides</taxon>
        <taxon>Monoculicoides</taxon>
    </lineage>
</organism>
<evidence type="ECO:0000313" key="3">
    <source>
        <dbReference type="EMBL" id="SSX02602.1"/>
    </source>
</evidence>
<dbReference type="PANTHER" id="PTHR11257:SF9">
    <property type="entry name" value="CHEMOSENSORY PROTEIN 13"/>
    <property type="match status" value="1"/>
</dbReference>
<reference evidence="3" key="1">
    <citation type="submission" date="2018-04" db="EMBL/GenBank/DDBJ databases">
        <authorList>
            <person name="Go L.Y."/>
            <person name="Mitchell J.A."/>
        </authorList>
    </citation>
    <scope>NUCLEOTIDE SEQUENCE</scope>
    <source>
        <tissue evidence="3">Whole organism</tissue>
    </source>
</reference>
<sequence length="415" mass="46322">MKQLWTFLSTLAAICINTVKLQEETGRTLYSARYDNLDIDTILSSNRLVTNYVDCLLNKKPCPPEGKDLKRILPEALRTKCGRCSNKQKENAIKVIRKLYENYPSHYNALREKWDKSGEYHRRFVEYLNEEQFNQIGGNDNYDNDQSQINTQSVSINAVPSTVRPRPTTTTTTRRPTTTTTTTRRTTTTQRQTTTSTRARPPSISTTLSRIITTTGRPTRSPAIEQPNVSNNNNNINNNDNVANNNSPSKNSVFEIDDNNSNFTPQTEPQTPVTDSRPSVATNTFISNRFGDEDANDDDVKLNQSPPATAKPVRTYPPASETTPKPALPVFRPKPSTAQPSQSTSEPPKRVLFPNHHIINSFFVPPNQQGTQGPIAGIINAIGTKVTRTTEAIVGMIHNTARIITGQHTPPNYVN</sequence>
<evidence type="ECO:0000256" key="2">
    <source>
        <dbReference type="SAM" id="SignalP"/>
    </source>
</evidence>
<dbReference type="PANTHER" id="PTHR11257">
    <property type="entry name" value="CHEMOSENSORY PROTEIN-RELATED"/>
    <property type="match status" value="1"/>
</dbReference>
<dbReference type="EMBL" id="UFQS01000300">
    <property type="protein sequence ID" value="SSX02602.1"/>
    <property type="molecule type" value="Genomic_DNA"/>
</dbReference>
<feature type="compositionally biased region" description="Low complexity" evidence="1">
    <location>
        <begin position="161"/>
        <end position="215"/>
    </location>
</feature>
<dbReference type="Gene3D" id="1.10.2080.10">
    <property type="entry name" value="Insect odorant-binding protein A10/Ejaculatory bulb-specific protein 3"/>
    <property type="match status" value="1"/>
</dbReference>
<feature type="region of interest" description="Disordered" evidence="1">
    <location>
        <begin position="161"/>
        <end position="351"/>
    </location>
</feature>
<name>A0A336KFB7_CULSO</name>
<feature type="compositionally biased region" description="Polar residues" evidence="1">
    <location>
        <begin position="336"/>
        <end position="346"/>
    </location>
</feature>
<feature type="chain" id="PRO_5036062040" evidence="2">
    <location>
        <begin position="22"/>
        <end position="415"/>
    </location>
</feature>
<dbReference type="VEuPathDB" id="VectorBase:CSON007980"/>
<keyword evidence="2" id="KW-0732">Signal</keyword>
<reference evidence="4" key="2">
    <citation type="submission" date="2018-07" db="EMBL/GenBank/DDBJ databases">
        <authorList>
            <person name="Quirk P.G."/>
            <person name="Krulwich T.A."/>
        </authorList>
    </citation>
    <scope>NUCLEOTIDE SEQUENCE</scope>
</reference>
<dbReference type="OMA" id="MIHNTAR"/>
<dbReference type="Pfam" id="PF03392">
    <property type="entry name" value="OS-D"/>
    <property type="match status" value="1"/>
</dbReference>
<proteinExistence type="predicted"/>
<feature type="compositionally biased region" description="Polar residues" evidence="1">
    <location>
        <begin position="259"/>
        <end position="287"/>
    </location>
</feature>
<gene>
    <name evidence="3" type="primary">CSON007980</name>
</gene>
<protein>
    <submittedName>
        <fullName evidence="3">CSON007980 protein</fullName>
    </submittedName>
</protein>
<dbReference type="InterPro" id="IPR036682">
    <property type="entry name" value="OS_D_A10/PebIII_sf"/>
</dbReference>
<dbReference type="EMBL" id="UFQT01000300">
    <property type="protein sequence ID" value="SSX22976.1"/>
    <property type="molecule type" value="Genomic_DNA"/>
</dbReference>
<dbReference type="SUPFAM" id="SSF100910">
    <property type="entry name" value="Chemosensory protein Csp2"/>
    <property type="match status" value="1"/>
</dbReference>
<dbReference type="AlphaFoldDB" id="A0A336KFB7"/>
<dbReference type="InterPro" id="IPR005055">
    <property type="entry name" value="A10/PebIII"/>
</dbReference>
<feature type="signal peptide" evidence="2">
    <location>
        <begin position="1"/>
        <end position="21"/>
    </location>
</feature>
<evidence type="ECO:0000256" key="1">
    <source>
        <dbReference type="SAM" id="MobiDB-lite"/>
    </source>
</evidence>
<evidence type="ECO:0000313" key="4">
    <source>
        <dbReference type="EMBL" id="SSX22976.1"/>
    </source>
</evidence>
<accession>A0A336KFB7</accession>
<feature type="compositionally biased region" description="Low complexity" evidence="1">
    <location>
        <begin position="228"/>
        <end position="253"/>
    </location>
</feature>